<keyword evidence="2" id="KW-1185">Reference proteome</keyword>
<evidence type="ECO:0000313" key="1">
    <source>
        <dbReference type="EMBL" id="KAJ5088011.1"/>
    </source>
</evidence>
<dbReference type="Gene3D" id="3.90.1140.10">
    <property type="entry name" value="Cyclic phosphodiesterase"/>
    <property type="match status" value="1"/>
</dbReference>
<dbReference type="Proteomes" id="UP001149165">
    <property type="component" value="Unassembled WGS sequence"/>
</dbReference>
<comment type="caution">
    <text evidence="1">The sequence shown here is derived from an EMBL/GenBank/DDBJ whole genome shotgun (WGS) entry which is preliminary data.</text>
</comment>
<dbReference type="EMBL" id="JAPQKH010000007">
    <property type="protein sequence ID" value="KAJ5088011.1"/>
    <property type="molecule type" value="Genomic_DNA"/>
</dbReference>
<reference evidence="1" key="2">
    <citation type="journal article" date="2023" name="IMA Fungus">
        <title>Comparative genomic study of the Penicillium genus elucidates a diverse pangenome and 15 lateral gene transfer events.</title>
        <authorList>
            <person name="Petersen C."/>
            <person name="Sorensen T."/>
            <person name="Nielsen M.R."/>
            <person name="Sondergaard T.E."/>
            <person name="Sorensen J.L."/>
            <person name="Fitzpatrick D.A."/>
            <person name="Frisvad J.C."/>
            <person name="Nielsen K.L."/>
        </authorList>
    </citation>
    <scope>NUCLEOTIDE SEQUENCE</scope>
    <source>
        <strain evidence="1">IBT 30069</strain>
    </source>
</reference>
<evidence type="ECO:0000313" key="2">
    <source>
        <dbReference type="Proteomes" id="UP001149165"/>
    </source>
</evidence>
<organism evidence="1 2">
    <name type="scientific">Penicillium angulare</name>
    <dbReference type="NCBI Taxonomy" id="116970"/>
    <lineage>
        <taxon>Eukaryota</taxon>
        <taxon>Fungi</taxon>
        <taxon>Dikarya</taxon>
        <taxon>Ascomycota</taxon>
        <taxon>Pezizomycotina</taxon>
        <taxon>Eurotiomycetes</taxon>
        <taxon>Eurotiomycetidae</taxon>
        <taxon>Eurotiales</taxon>
        <taxon>Aspergillaceae</taxon>
        <taxon>Penicillium</taxon>
    </lineage>
</organism>
<dbReference type="OrthoDB" id="2967263at2759"/>
<dbReference type="AlphaFoldDB" id="A0A9W9EU71"/>
<gene>
    <name evidence="1" type="ORF">N7456_011627</name>
</gene>
<dbReference type="SUPFAM" id="SSF55144">
    <property type="entry name" value="LigT-like"/>
    <property type="match status" value="1"/>
</dbReference>
<protein>
    <recommendedName>
        <fullName evidence="3">RNA ligase/cyclic nucleotide phosphodiesterase</fullName>
    </recommendedName>
</protein>
<evidence type="ECO:0008006" key="3">
    <source>
        <dbReference type="Google" id="ProtNLM"/>
    </source>
</evidence>
<sequence>MTQKSPEVATPNQFQQFITGCGDDPSQKSIQDAYETHRSNRNAQFKEKLLSPGFREWKFDEVLEKILEADQGITQYKDTRNNLSFWARPPLHIRQLVYDIQQEIASVAGPSLWLTPREHFHLTTCEMVSSSSAVKVDEVVETLQRTLPLEDIVDYTLTHSPRLGRPVVSYDSTAFALSFVPVAEEDRDTYTYHHLRRDLWDIASKSGCQFASRYNVPSAHITIARFAVPPGEDKSKELDDLCSRADAIVNTIEGINQELRSTEWKRFGSPTRGEWVVGQERGLELNKGRSWYGQGEAVLIGKGF</sequence>
<dbReference type="InterPro" id="IPR009097">
    <property type="entry name" value="Cyclic_Pdiesterase"/>
</dbReference>
<name>A0A9W9EU71_9EURO</name>
<dbReference type="PROSITE" id="PS51257">
    <property type="entry name" value="PROKAR_LIPOPROTEIN"/>
    <property type="match status" value="1"/>
</dbReference>
<reference evidence="1" key="1">
    <citation type="submission" date="2022-11" db="EMBL/GenBank/DDBJ databases">
        <authorList>
            <person name="Petersen C."/>
        </authorList>
    </citation>
    <scope>NUCLEOTIDE SEQUENCE</scope>
    <source>
        <strain evidence="1">IBT 30069</strain>
    </source>
</reference>
<accession>A0A9W9EU71</accession>
<proteinExistence type="predicted"/>